<dbReference type="Proteomes" id="UP000004162">
    <property type="component" value="Unassembled WGS sequence"/>
</dbReference>
<evidence type="ECO:0000256" key="11">
    <source>
        <dbReference type="HAMAP-Rule" id="MF_00276"/>
    </source>
</evidence>
<evidence type="ECO:0000256" key="8">
    <source>
        <dbReference type="ARBA" id="ARBA00022989"/>
    </source>
</evidence>
<organism evidence="12 13">
    <name type="scientific">Chlorobium ferrooxidans DSM 13031</name>
    <dbReference type="NCBI Taxonomy" id="377431"/>
    <lineage>
        <taxon>Bacteria</taxon>
        <taxon>Pseudomonadati</taxon>
        <taxon>Chlorobiota</taxon>
        <taxon>Chlorobiia</taxon>
        <taxon>Chlorobiales</taxon>
        <taxon>Chlorobiaceae</taxon>
        <taxon>Chlorobium/Pelodictyon group</taxon>
        <taxon>Chlorobium</taxon>
    </lineage>
</organism>
<comment type="caution">
    <text evidence="12">The sequence shown here is derived from an EMBL/GenBank/DDBJ whole genome shotgun (WGS) entry which is preliminary data.</text>
</comment>
<keyword evidence="5 11" id="KW-0547">Nucleotide-binding</keyword>
<dbReference type="HAMAP" id="MF_00276">
    <property type="entry name" value="KdpC"/>
    <property type="match status" value="1"/>
</dbReference>
<dbReference type="GO" id="GO:0008556">
    <property type="term" value="F:P-type potassium transmembrane transporter activity"/>
    <property type="evidence" value="ECO:0007669"/>
    <property type="project" value="InterPro"/>
</dbReference>
<keyword evidence="12" id="KW-0378">Hydrolase</keyword>
<reference evidence="12 13" key="1">
    <citation type="submission" date="2006-07" db="EMBL/GenBank/DDBJ databases">
        <title>Annotation of the draft genome assembly of Chlorobium ferroxidans DSM 13031.</title>
        <authorList>
            <consortium name="US DOE Joint Genome Institute (JGI-ORNL)"/>
            <person name="Larimer F."/>
            <person name="Land M."/>
            <person name="Hauser L."/>
        </authorList>
    </citation>
    <scope>NUCLEOTIDE SEQUENCE [LARGE SCALE GENOMIC DNA]</scope>
    <source>
        <strain evidence="12 13">DSM 13031</strain>
    </source>
</reference>
<evidence type="ECO:0000256" key="2">
    <source>
        <dbReference type="ARBA" id="ARBA00022475"/>
    </source>
</evidence>
<evidence type="ECO:0000313" key="12">
    <source>
        <dbReference type="EMBL" id="EAT58176.1"/>
    </source>
</evidence>
<keyword evidence="1 11" id="KW-0813">Transport</keyword>
<dbReference type="GO" id="GO:0016787">
    <property type="term" value="F:hydrolase activity"/>
    <property type="evidence" value="ECO:0007669"/>
    <property type="project" value="UniProtKB-KW"/>
</dbReference>
<evidence type="ECO:0000256" key="4">
    <source>
        <dbReference type="ARBA" id="ARBA00022692"/>
    </source>
</evidence>
<evidence type="ECO:0000256" key="6">
    <source>
        <dbReference type="ARBA" id="ARBA00022840"/>
    </source>
</evidence>
<dbReference type="PANTHER" id="PTHR30042:SF2">
    <property type="entry name" value="POTASSIUM-TRANSPORTING ATPASE KDPC SUBUNIT"/>
    <property type="match status" value="1"/>
</dbReference>
<dbReference type="Pfam" id="PF02669">
    <property type="entry name" value="KdpC"/>
    <property type="match status" value="1"/>
</dbReference>
<keyword evidence="7 11" id="KW-0630">Potassium</keyword>
<dbReference type="AlphaFoldDB" id="Q0YPF3"/>
<dbReference type="EMBL" id="AASE01000028">
    <property type="protein sequence ID" value="EAT58176.1"/>
    <property type="molecule type" value="Genomic_DNA"/>
</dbReference>
<dbReference type="PIRSF" id="PIRSF001296">
    <property type="entry name" value="K_ATPase_KdpC"/>
    <property type="match status" value="1"/>
</dbReference>
<keyword evidence="10 11" id="KW-0472">Membrane</keyword>
<keyword evidence="8 11" id="KW-1133">Transmembrane helix</keyword>
<gene>
    <name evidence="11" type="primary">kdpC</name>
    <name evidence="12" type="ORF">CferDRAFT_0295</name>
</gene>
<proteinExistence type="inferred from homology"/>
<dbReference type="PANTHER" id="PTHR30042">
    <property type="entry name" value="POTASSIUM-TRANSPORTING ATPASE C CHAIN"/>
    <property type="match status" value="1"/>
</dbReference>
<dbReference type="NCBIfam" id="NF001454">
    <property type="entry name" value="PRK00315.1"/>
    <property type="match status" value="1"/>
</dbReference>
<keyword evidence="9 11" id="KW-0406">Ion transport</keyword>
<dbReference type="InterPro" id="IPR003820">
    <property type="entry name" value="KdpC"/>
</dbReference>
<dbReference type="GO" id="GO:0005886">
    <property type="term" value="C:plasma membrane"/>
    <property type="evidence" value="ECO:0007669"/>
    <property type="project" value="UniProtKB-SubCell"/>
</dbReference>
<reference evidence="12 13" key="2">
    <citation type="submission" date="2006-07" db="EMBL/GenBank/DDBJ databases">
        <title>Sequencing of the draft genome and assembly of Chlorobium ferroxidans DSM 13031.</title>
        <authorList>
            <consortium name="US DOE Joint Genome Institute (JGI-PGF)"/>
            <person name="Copeland A."/>
            <person name="Lucas S."/>
            <person name="Lapidus A."/>
            <person name="Barry K."/>
            <person name="Glavina del Rio T."/>
            <person name="Dalin E."/>
            <person name="Tice H."/>
            <person name="Bruce D."/>
            <person name="Pitluck S."/>
            <person name="Richardson P."/>
        </authorList>
    </citation>
    <scope>NUCLEOTIDE SEQUENCE [LARGE SCALE GENOMIC DNA]</scope>
    <source>
        <strain evidence="12 13">DSM 13031</strain>
    </source>
</reference>
<comment type="similarity">
    <text evidence="11">Belongs to the KdpC family.</text>
</comment>
<comment type="subunit">
    <text evidence="11">The system is composed of three essential subunits: KdpA, KdpB and KdpC.</text>
</comment>
<sequence length="201" mass="21252">MTSSIMNDSRENLAASLRTALATIVLCGGLYPLFIFGFARFATPESASGSMLRDRTGKIVGSRLVAQDFTQPGYFRPRPSAVKYNAAGAGGSNLSPAGPEIRERAVKTVADFGADAQRPLPADLAAASGSGLDPVISLKAALFQAQRVASARGFALADVEAMVSRHAEREKIFWIGEGVVNVLALNMELDALQNKNTPSRP</sequence>
<keyword evidence="2 11" id="KW-1003">Cell membrane</keyword>
<evidence type="ECO:0000256" key="9">
    <source>
        <dbReference type="ARBA" id="ARBA00023065"/>
    </source>
</evidence>
<protein>
    <recommendedName>
        <fullName evidence="11">Potassium-transporting ATPase KdpC subunit</fullName>
    </recommendedName>
    <alternativeName>
        <fullName evidence="11">ATP phosphohydrolase [potassium-transporting] C chain</fullName>
    </alternativeName>
    <alternativeName>
        <fullName evidence="11">Potassium-binding and translocating subunit C</fullName>
    </alternativeName>
    <alternativeName>
        <fullName evidence="11">Potassium-translocating ATPase C chain</fullName>
    </alternativeName>
</protein>
<keyword evidence="4 11" id="KW-0812">Transmembrane</keyword>
<keyword evidence="13" id="KW-1185">Reference proteome</keyword>
<evidence type="ECO:0000256" key="10">
    <source>
        <dbReference type="ARBA" id="ARBA00023136"/>
    </source>
</evidence>
<keyword evidence="3 11" id="KW-0633">Potassium transport</keyword>
<evidence type="ECO:0000256" key="3">
    <source>
        <dbReference type="ARBA" id="ARBA00022538"/>
    </source>
</evidence>
<feature type="transmembrane region" description="Helical" evidence="11">
    <location>
        <begin position="20"/>
        <end position="43"/>
    </location>
</feature>
<evidence type="ECO:0000313" key="13">
    <source>
        <dbReference type="Proteomes" id="UP000004162"/>
    </source>
</evidence>
<dbReference type="RefSeq" id="WP_006367214.1">
    <property type="nucleotide sequence ID" value="NZ_AASE01000028.1"/>
</dbReference>
<evidence type="ECO:0000256" key="5">
    <source>
        <dbReference type="ARBA" id="ARBA00022741"/>
    </source>
</evidence>
<comment type="function">
    <text evidence="11">Part of the high-affinity ATP-driven potassium transport (or Kdp) system, which catalyzes the hydrolysis of ATP coupled with the electrogenic transport of potassium into the cytoplasm. This subunit acts as a catalytic chaperone that increases the ATP-binding affinity of the ATP-hydrolyzing subunit KdpB by the formation of a transient KdpB/KdpC/ATP ternary complex.</text>
</comment>
<name>Q0YPF3_9CHLB</name>
<evidence type="ECO:0000256" key="7">
    <source>
        <dbReference type="ARBA" id="ARBA00022958"/>
    </source>
</evidence>
<evidence type="ECO:0000256" key="1">
    <source>
        <dbReference type="ARBA" id="ARBA00022448"/>
    </source>
</evidence>
<dbReference type="GO" id="GO:0005524">
    <property type="term" value="F:ATP binding"/>
    <property type="evidence" value="ECO:0007669"/>
    <property type="project" value="UniProtKB-UniRule"/>
</dbReference>
<accession>Q0YPF3</accession>
<comment type="subcellular location">
    <subcellularLocation>
        <location evidence="11">Cell membrane</location>
        <topology evidence="11">Single-pass membrane protein</topology>
    </subcellularLocation>
</comment>
<keyword evidence="6 11" id="KW-0067">ATP-binding</keyword>